<dbReference type="Gene3D" id="3.40.525.10">
    <property type="entry name" value="CRAL-TRIO lipid binding domain"/>
    <property type="match status" value="1"/>
</dbReference>
<dbReference type="GeneID" id="94195796"/>
<proteinExistence type="predicted"/>
<dbReference type="PANTHER" id="PTHR45824:SF29">
    <property type="entry name" value="GH16843P"/>
    <property type="match status" value="1"/>
</dbReference>
<keyword evidence="3" id="KW-1185">Reference proteome</keyword>
<dbReference type="GO" id="GO:0008526">
    <property type="term" value="F:phosphatidylinositol transfer activity"/>
    <property type="evidence" value="ECO:0007669"/>
    <property type="project" value="TreeGrafter"/>
</dbReference>
<protein>
    <submittedName>
        <fullName evidence="2">CRAL/TRIO domain-containing protein</fullName>
    </submittedName>
</protein>
<dbReference type="PROSITE" id="PS50191">
    <property type="entry name" value="CRAL_TRIO"/>
    <property type="match status" value="1"/>
</dbReference>
<dbReference type="CDD" id="cd00170">
    <property type="entry name" value="SEC14"/>
    <property type="match status" value="1"/>
</dbReference>
<evidence type="ECO:0000259" key="1">
    <source>
        <dbReference type="PROSITE" id="PS50191"/>
    </source>
</evidence>
<dbReference type="InterPro" id="IPR036273">
    <property type="entry name" value="CRAL/TRIO_N_dom_sf"/>
</dbReference>
<accession>A0AAV4LWN8</accession>
<dbReference type="InterPro" id="IPR036865">
    <property type="entry name" value="CRAL-TRIO_dom_sf"/>
</dbReference>
<dbReference type="SMART" id="SM01100">
    <property type="entry name" value="CRAL_TRIO_N"/>
    <property type="match status" value="1"/>
</dbReference>
<dbReference type="SUPFAM" id="SSF52087">
    <property type="entry name" value="CRAL/TRIO domain"/>
    <property type="match status" value="1"/>
</dbReference>
<dbReference type="InterPro" id="IPR052578">
    <property type="entry name" value="PI_Transfer_CRAL-TRIO"/>
</dbReference>
<dbReference type="InterPro" id="IPR011074">
    <property type="entry name" value="CRAL/TRIO_N_dom"/>
</dbReference>
<feature type="domain" description="CRAL-TRIO" evidence="1">
    <location>
        <begin position="160"/>
        <end position="325"/>
    </location>
</feature>
<gene>
    <name evidence="2" type="ORF">BcabD6B2_37500</name>
</gene>
<dbReference type="EMBL" id="BPLF01000003">
    <property type="protein sequence ID" value="GIX64315.1"/>
    <property type="molecule type" value="Genomic_DNA"/>
</dbReference>
<dbReference type="InterPro" id="IPR001251">
    <property type="entry name" value="CRAL-TRIO_dom"/>
</dbReference>
<evidence type="ECO:0000313" key="3">
    <source>
        <dbReference type="Proteomes" id="UP001497744"/>
    </source>
</evidence>
<dbReference type="SUPFAM" id="SSF46938">
    <property type="entry name" value="CRAL/TRIO N-terminal domain"/>
    <property type="match status" value="1"/>
</dbReference>
<dbReference type="PANTHER" id="PTHR45824">
    <property type="entry name" value="GH16843P"/>
    <property type="match status" value="1"/>
</dbReference>
<dbReference type="Proteomes" id="UP001497744">
    <property type="component" value="Unassembled WGS sequence"/>
</dbReference>
<dbReference type="AlphaFoldDB" id="A0AAV4LWN8"/>
<evidence type="ECO:0000313" key="2">
    <source>
        <dbReference type="EMBL" id="GIX64315.1"/>
    </source>
</evidence>
<comment type="caution">
    <text evidence="2">The sequence shown here is derived from an EMBL/GenBank/DDBJ whole genome shotgun (WGS) entry which is preliminary data.</text>
</comment>
<sequence>MDFMKLFRRKSDSEELSSFEIVDPVDLSPLKLVDGMGPPPTPSYQENCISLRDFLAKWKKWYPLELDVDSVITKVHELKELLWSMPMLTTENPDDDHGRKWYKLWNVDPVEQVKLSELYWCTDIVLFRYLRSYKFKVQQAFHMIRKTLAWRRFKKLDSLDPDFLGSSNAGGMVYRKGYDKSGRPLLYYRPRDEVDYDREKQVCLIFFGIERALESQLLMHGNDKVVVFVDLVGWSLSKMPTVELVIDTIRALAEHYTDVVNEVVIVDAPLLFDPLMQMIKAVIDSSTAKKVIIKSRGPKLEKHLFRFADPDQIEVSMGGDNRVEYDHDTYWPYETKLALEAKERRDKWMKEHEAEWLERHKGGAGEHAEGQQEA</sequence>
<name>A0AAV4LWN8_BABCB</name>
<organism evidence="2 3">
    <name type="scientific">Babesia caballi</name>
    <dbReference type="NCBI Taxonomy" id="5871"/>
    <lineage>
        <taxon>Eukaryota</taxon>
        <taxon>Sar</taxon>
        <taxon>Alveolata</taxon>
        <taxon>Apicomplexa</taxon>
        <taxon>Aconoidasida</taxon>
        <taxon>Piroplasmida</taxon>
        <taxon>Babesiidae</taxon>
        <taxon>Babesia</taxon>
    </lineage>
</organism>
<reference evidence="2 3" key="1">
    <citation type="submission" date="2021-06" db="EMBL/GenBank/DDBJ databases">
        <title>Genome sequence of Babesia caballi.</title>
        <authorList>
            <person name="Yamagishi J."/>
            <person name="Kidaka T."/>
            <person name="Ochi A."/>
        </authorList>
    </citation>
    <scope>NUCLEOTIDE SEQUENCE [LARGE SCALE GENOMIC DNA]</scope>
    <source>
        <strain evidence="2">USDA-D6B2</strain>
    </source>
</reference>
<dbReference type="SMART" id="SM00516">
    <property type="entry name" value="SEC14"/>
    <property type="match status" value="1"/>
</dbReference>
<dbReference type="RefSeq" id="XP_067716384.1">
    <property type="nucleotide sequence ID" value="XM_067860283.1"/>
</dbReference>
<dbReference type="Pfam" id="PF00650">
    <property type="entry name" value="CRAL_TRIO"/>
    <property type="match status" value="1"/>
</dbReference>